<dbReference type="AlphaFoldDB" id="A0A7S2S5F0"/>
<name>A0A7S2S5F0_9STRA</name>
<evidence type="ECO:0000313" key="1">
    <source>
        <dbReference type="EMBL" id="CAD9689989.1"/>
    </source>
</evidence>
<proteinExistence type="predicted"/>
<sequence length="148" mass="16495">MRTDIPLIMAIAAGTVQGFAPLSPPSHKSSLKVFNLPYSITKEADSSTSSTGEATAEYLQRARHMSYSEVMEIRNELIEKYLSLGRSQEYAEAEVDEFLKDDKRSAKYLDLKRYARAEGSLMGFENVVQVGAVLFAGHMMSCWMNNAV</sequence>
<accession>A0A7S2S5F0</accession>
<reference evidence="1" key="1">
    <citation type="submission" date="2021-01" db="EMBL/GenBank/DDBJ databases">
        <authorList>
            <person name="Corre E."/>
            <person name="Pelletier E."/>
            <person name="Niang G."/>
            <person name="Scheremetjew M."/>
            <person name="Finn R."/>
            <person name="Kale V."/>
            <person name="Holt S."/>
            <person name="Cochrane G."/>
            <person name="Meng A."/>
            <person name="Brown T."/>
            <person name="Cohen L."/>
        </authorList>
    </citation>
    <scope>NUCLEOTIDE SEQUENCE</scope>
    <source>
        <strain evidence="1">CCMP1452</strain>
    </source>
</reference>
<dbReference type="EMBL" id="HBHI01023685">
    <property type="protein sequence ID" value="CAD9689989.1"/>
    <property type="molecule type" value="Transcribed_RNA"/>
</dbReference>
<organism evidence="1">
    <name type="scientific">Eucampia antarctica</name>
    <dbReference type="NCBI Taxonomy" id="49252"/>
    <lineage>
        <taxon>Eukaryota</taxon>
        <taxon>Sar</taxon>
        <taxon>Stramenopiles</taxon>
        <taxon>Ochrophyta</taxon>
        <taxon>Bacillariophyta</taxon>
        <taxon>Mediophyceae</taxon>
        <taxon>Biddulphiophycidae</taxon>
        <taxon>Hemiaulales</taxon>
        <taxon>Hemiaulaceae</taxon>
        <taxon>Eucampia</taxon>
    </lineage>
</organism>
<gene>
    <name evidence="1" type="ORF">EANT1437_LOCUS12187</name>
</gene>
<protein>
    <submittedName>
        <fullName evidence="1">Uncharacterized protein</fullName>
    </submittedName>
</protein>